<dbReference type="EMBL" id="LGIQ01000009">
    <property type="protein sequence ID" value="KNB70679.1"/>
    <property type="molecule type" value="Genomic_DNA"/>
</dbReference>
<gene>
    <name evidence="1" type="ORF">ADS79_17510</name>
</gene>
<comment type="caution">
    <text evidence="1">The sequence shown here is derived from an EMBL/GenBank/DDBJ whole genome shotgun (WGS) entry which is preliminary data.</text>
</comment>
<organism evidence="1 2">
    <name type="scientific">Brevibacillus reuszeri</name>
    <dbReference type="NCBI Taxonomy" id="54915"/>
    <lineage>
        <taxon>Bacteria</taxon>
        <taxon>Bacillati</taxon>
        <taxon>Bacillota</taxon>
        <taxon>Bacilli</taxon>
        <taxon>Bacillales</taxon>
        <taxon>Paenibacillaceae</taxon>
        <taxon>Brevibacillus</taxon>
    </lineage>
</organism>
<sequence length="102" mass="11424">MPPLGNLIAVFLLLAKTLQTSLADARLAPLLWGDQLEYLLGKSGMKAPAFLCLGEMATPIVSTTEWTLAWRDGFVRHWAHSLERNILAISFLDAIRFIQLHH</sequence>
<name>A0A0K9YPN5_9BACL</name>
<dbReference type="Proteomes" id="UP000036834">
    <property type="component" value="Unassembled WGS sequence"/>
</dbReference>
<reference evidence="2" key="1">
    <citation type="submission" date="2015-07" db="EMBL/GenBank/DDBJ databases">
        <title>Genome sequencing project for genomic taxonomy and phylogenomics of Bacillus-like bacteria.</title>
        <authorList>
            <person name="Liu B."/>
            <person name="Wang J."/>
            <person name="Zhu Y."/>
            <person name="Liu G."/>
            <person name="Chen Q."/>
            <person name="Chen Z."/>
            <person name="Lan J."/>
            <person name="Che J."/>
            <person name="Ge C."/>
            <person name="Shi H."/>
            <person name="Pan Z."/>
            <person name="Liu X."/>
        </authorList>
    </citation>
    <scope>NUCLEOTIDE SEQUENCE [LARGE SCALE GENOMIC DNA]</scope>
    <source>
        <strain evidence="2">DSM 9887</strain>
    </source>
</reference>
<proteinExistence type="predicted"/>
<dbReference type="AlphaFoldDB" id="A0A0K9YPN5"/>
<evidence type="ECO:0000313" key="2">
    <source>
        <dbReference type="Proteomes" id="UP000036834"/>
    </source>
</evidence>
<dbReference type="STRING" id="54915.ADS79_17510"/>
<protein>
    <submittedName>
        <fullName evidence="1">Uncharacterized protein</fullName>
    </submittedName>
</protein>
<evidence type="ECO:0000313" key="1">
    <source>
        <dbReference type="EMBL" id="KNB70679.1"/>
    </source>
</evidence>
<accession>A0A0K9YPN5</accession>